<keyword evidence="1" id="KW-0548">Nucleotidyltransferase</keyword>
<comment type="caution">
    <text evidence="1">The sequence shown here is derived from an EMBL/GenBank/DDBJ whole genome shotgun (WGS) entry which is preliminary data.</text>
</comment>
<keyword evidence="2" id="KW-1185">Reference proteome</keyword>
<protein>
    <submittedName>
        <fullName evidence="1">Adenylyltransferase and sulfurtransferase MOCS3-1</fullName>
    </submittedName>
</protein>
<evidence type="ECO:0000313" key="2">
    <source>
        <dbReference type="Proteomes" id="UP001141327"/>
    </source>
</evidence>
<gene>
    <name evidence="1" type="ORF">PAPYR_11751</name>
</gene>
<sequence>MLSPTLQAALYFGTARVHFDQVPGHVYAHRPGCLQRNPDIEAAKATMFRLKPQGHLGQEYENIMVNWIPAADLTKKYPAEGSDEQKADIAKLPVPLQQPLLKVPSGPIEGIRSGGRSALLAVGGDFYRLKGCGNYVDAPGFRFPYPGFPLADEEVMSTHGEEMFQFAGKYIGQLLAADDLVGANRPVGVFQYDEDAVNVPSNPSTKWLPDGRPNPSCWSVGHLPRIPRLCPVFHTLGDRRLGTHLLAGLERLLSALVDSVDVECIRRAAAAANRLVDPSSPTLTLLHTGAIRPPAQRLINFESLLLADPEAVRWRAPQAGAPPVGLPEVMQAHWEAACPALQEWLGQGHRANLGSLISRLYWRLGREAGAFNRLLRRNGISWGYFIDHSEFEPHCNSHPNNFVVLPPALGERGHRRTQLLGPLDFDMAFCRNEFISKYSGTRDLELFDSWTASEVSEMQKALGGDTANTGLMGGEAHDGMSAETRALRCLLRDTIVLGHQAGVAEEPEIFADCPEAELATHALIQLGLMMTATESA</sequence>
<name>A0ABQ8U341_9EUKA</name>
<proteinExistence type="predicted"/>
<dbReference type="Proteomes" id="UP001141327">
    <property type="component" value="Unassembled WGS sequence"/>
</dbReference>
<organism evidence="1 2">
    <name type="scientific">Paratrimastix pyriformis</name>
    <dbReference type="NCBI Taxonomy" id="342808"/>
    <lineage>
        <taxon>Eukaryota</taxon>
        <taxon>Metamonada</taxon>
        <taxon>Preaxostyla</taxon>
        <taxon>Paratrimastigidae</taxon>
        <taxon>Paratrimastix</taxon>
    </lineage>
</organism>
<evidence type="ECO:0000313" key="1">
    <source>
        <dbReference type="EMBL" id="KAJ4453714.1"/>
    </source>
</evidence>
<keyword evidence="1" id="KW-0808">Transferase</keyword>
<dbReference type="EMBL" id="JAPMOS010000225">
    <property type="protein sequence ID" value="KAJ4453714.1"/>
    <property type="molecule type" value="Genomic_DNA"/>
</dbReference>
<dbReference type="GO" id="GO:0016779">
    <property type="term" value="F:nucleotidyltransferase activity"/>
    <property type="evidence" value="ECO:0007669"/>
    <property type="project" value="UniProtKB-KW"/>
</dbReference>
<accession>A0ABQ8U341</accession>
<reference evidence="1" key="1">
    <citation type="journal article" date="2022" name="bioRxiv">
        <title>Genomics of Preaxostyla Flagellates Illuminates Evolutionary Transitions and the Path Towards Mitochondrial Loss.</title>
        <authorList>
            <person name="Novak L.V.F."/>
            <person name="Treitli S.C."/>
            <person name="Pyrih J."/>
            <person name="Halakuc P."/>
            <person name="Pipaliya S.V."/>
            <person name="Vacek V."/>
            <person name="Brzon O."/>
            <person name="Soukal P."/>
            <person name="Eme L."/>
            <person name="Dacks J.B."/>
            <person name="Karnkowska A."/>
            <person name="Elias M."/>
            <person name="Hampl V."/>
        </authorList>
    </citation>
    <scope>NUCLEOTIDE SEQUENCE</scope>
    <source>
        <strain evidence="1">RCP-MX</strain>
    </source>
</reference>